<gene>
    <name evidence="2" type="ORF">HED55_21575</name>
</gene>
<organism evidence="2 3">
    <name type="scientific">Brucella haematophila</name>
    <dbReference type="NCBI Taxonomy" id="419474"/>
    <lineage>
        <taxon>Bacteria</taxon>
        <taxon>Pseudomonadati</taxon>
        <taxon>Pseudomonadota</taxon>
        <taxon>Alphaproteobacteria</taxon>
        <taxon>Hyphomicrobiales</taxon>
        <taxon>Brucellaceae</taxon>
        <taxon>Brucella/Ochrobactrum group</taxon>
        <taxon>Brucella</taxon>
    </lineage>
</organism>
<comment type="caution">
    <text evidence="2">The sequence shown here is derived from an EMBL/GenBank/DDBJ whole genome shotgun (WGS) entry which is preliminary data.</text>
</comment>
<protein>
    <submittedName>
        <fullName evidence="2">Uncharacterized protein</fullName>
    </submittedName>
</protein>
<evidence type="ECO:0000313" key="3">
    <source>
        <dbReference type="Proteomes" id="UP000704467"/>
    </source>
</evidence>
<dbReference type="Pfam" id="PF05666">
    <property type="entry name" value="YcgJ"/>
    <property type="match status" value="1"/>
</dbReference>
<sequence>MKIIIPAAITLLLSCLYSPFIYAAQHDTVFSPANGVLCNQSFCADQDGISDGLTTQYLGQKASDKLASQGVFDRKVFTLSNGVYCDVKAHRCNEDRLVDPKTGVRSRVSLEYTGLLFGGPTVRLYRKKK</sequence>
<dbReference type="RefSeq" id="WP_138784604.1">
    <property type="nucleotide sequence ID" value="NZ_JBHEEQ010000001.1"/>
</dbReference>
<accession>A0ABX1DPH7</accession>
<dbReference type="InterPro" id="IPR008617">
    <property type="entry name" value="Uncharacterised_YcgJ"/>
</dbReference>
<dbReference type="Proteomes" id="UP000704467">
    <property type="component" value="Unassembled WGS sequence"/>
</dbReference>
<reference evidence="2 3" key="1">
    <citation type="submission" date="2020-03" db="EMBL/GenBank/DDBJ databases">
        <title>Whole genome sequencing of clinical and environmental type strains of Ochrobactrum.</title>
        <authorList>
            <person name="Dharne M."/>
        </authorList>
    </citation>
    <scope>NUCLEOTIDE SEQUENCE [LARGE SCALE GENOMIC DNA]</scope>
    <source>
        <strain evidence="2 3">CIP 109452</strain>
    </source>
</reference>
<dbReference type="PROSITE" id="PS51257">
    <property type="entry name" value="PROKAR_LIPOPROTEIN"/>
    <property type="match status" value="1"/>
</dbReference>
<dbReference type="EMBL" id="JAAVLN010000003">
    <property type="protein sequence ID" value="NKC04839.1"/>
    <property type="molecule type" value="Genomic_DNA"/>
</dbReference>
<feature type="chain" id="PRO_5045775116" evidence="1">
    <location>
        <begin position="24"/>
        <end position="129"/>
    </location>
</feature>
<keyword evidence="1" id="KW-0732">Signal</keyword>
<feature type="signal peptide" evidence="1">
    <location>
        <begin position="1"/>
        <end position="23"/>
    </location>
</feature>
<evidence type="ECO:0000313" key="2">
    <source>
        <dbReference type="EMBL" id="NKC04839.1"/>
    </source>
</evidence>
<evidence type="ECO:0000256" key="1">
    <source>
        <dbReference type="SAM" id="SignalP"/>
    </source>
</evidence>
<name>A0ABX1DPH7_9HYPH</name>
<keyword evidence="3" id="KW-1185">Reference proteome</keyword>
<proteinExistence type="predicted"/>